<evidence type="ECO:0000259" key="6">
    <source>
        <dbReference type="PROSITE" id="PS51645"/>
    </source>
</evidence>
<dbReference type="EMBL" id="JAASQL010000001">
    <property type="protein sequence ID" value="NIJ44758.1"/>
    <property type="molecule type" value="Genomic_DNA"/>
</dbReference>
<dbReference type="InterPro" id="IPR036134">
    <property type="entry name" value="Crypto/Photolyase_FAD-like_sf"/>
</dbReference>
<evidence type="ECO:0000256" key="5">
    <source>
        <dbReference type="ARBA" id="ARBA00022991"/>
    </source>
</evidence>
<name>A0ABX0U7D2_9FLAO</name>
<dbReference type="Gene3D" id="1.10.579.10">
    <property type="entry name" value="DNA Cyclobutane Dipyrimidine Photolyase, subunit A, domain 3"/>
    <property type="match status" value="1"/>
</dbReference>
<keyword evidence="8" id="KW-1185">Reference proteome</keyword>
<dbReference type="Proteomes" id="UP000745859">
    <property type="component" value="Unassembled WGS sequence"/>
</dbReference>
<keyword evidence="5" id="KW-0157">Chromophore</keyword>
<keyword evidence="3" id="KW-0285">Flavoprotein</keyword>
<dbReference type="Gene3D" id="1.25.40.80">
    <property type="match status" value="1"/>
</dbReference>
<evidence type="ECO:0000313" key="7">
    <source>
        <dbReference type="EMBL" id="NIJ44758.1"/>
    </source>
</evidence>
<dbReference type="SUPFAM" id="SSF52425">
    <property type="entry name" value="Cryptochrome/photolyase, N-terminal domain"/>
    <property type="match status" value="1"/>
</dbReference>
<comment type="cofactor">
    <cofactor evidence="2">
        <name>FAD</name>
        <dbReference type="ChEBI" id="CHEBI:57692"/>
    </cofactor>
</comment>
<comment type="caution">
    <text evidence="7">The sequence shown here is derived from an EMBL/GenBank/DDBJ whole genome shotgun (WGS) entry which is preliminary data.</text>
</comment>
<dbReference type="Gene3D" id="3.40.50.620">
    <property type="entry name" value="HUPs"/>
    <property type="match status" value="1"/>
</dbReference>
<evidence type="ECO:0000256" key="4">
    <source>
        <dbReference type="ARBA" id="ARBA00022827"/>
    </source>
</evidence>
<dbReference type="PANTHER" id="PTHR11455">
    <property type="entry name" value="CRYPTOCHROME"/>
    <property type="match status" value="1"/>
</dbReference>
<dbReference type="InterPro" id="IPR006050">
    <property type="entry name" value="DNA_photolyase_N"/>
</dbReference>
<feature type="domain" description="Photolyase/cryptochrome alpha/beta" evidence="6">
    <location>
        <begin position="6"/>
        <end position="136"/>
    </location>
</feature>
<evidence type="ECO:0000256" key="2">
    <source>
        <dbReference type="ARBA" id="ARBA00001974"/>
    </source>
</evidence>
<dbReference type="PROSITE" id="PS51645">
    <property type="entry name" value="PHR_CRY_ALPHA_BETA"/>
    <property type="match status" value="1"/>
</dbReference>
<dbReference type="RefSeq" id="WP_167185361.1">
    <property type="nucleotide sequence ID" value="NZ_JAASQL010000001.1"/>
</dbReference>
<dbReference type="InterPro" id="IPR018394">
    <property type="entry name" value="DNA_photolyase_1_CS_C"/>
</dbReference>
<proteinExistence type="predicted"/>
<dbReference type="InterPro" id="IPR005101">
    <property type="entry name" value="Cryptochr/Photolyase_FAD-bd"/>
</dbReference>
<sequence>MYNKEPLAVVWLKRDLRLQDNEAIHNAINTGKRVLLLFVFEDFLIKDPHYDKRHWDFIKESIADLNQLLLPYNSKILAVTSEVAATINQLQQHYNIRDLFSHQETGLLCTYHRDLKIKRYCHNNLITWTENIWNGVLRGINNRKGWVSQWKNYMDSSQYSFHPKKQLLTLHEIEELEKQFSVVNLKTPEQSPIQKGGITEALRYQNTFFKDRYLNYTKGISKSEIAKETCSRLSPYLAWGNLSTRQVWQTAKAVRPLSKNKKDLDAFTARLKWQAHFIQKFEMEHTMENSSINKGYQMLKKNLSKKYQEAWETGQTGIPMIDASMRCLNETGYLNFKMRAMIVSFFTHLLWQPWQDCAIYLSKMFIDFEPGIHFAQVQMQAGETGVNTLRIYNPIKNGYELDDNADFIKKWVPELAHLQTKHIHEPYLMTPLQQGLFNFKLGIDYPLPIIDLNANRKRANKILWEMKNDPMVMQENDRILKKHTTNNTKLNIAG</sequence>
<dbReference type="SUPFAM" id="SSF48173">
    <property type="entry name" value="Cryptochrome/photolyase FAD-binding domain"/>
    <property type="match status" value="1"/>
</dbReference>
<gene>
    <name evidence="7" type="ORF">FHR24_001197</name>
</gene>
<evidence type="ECO:0000256" key="3">
    <source>
        <dbReference type="ARBA" id="ARBA00022630"/>
    </source>
</evidence>
<reference evidence="7 8" key="1">
    <citation type="submission" date="2020-03" db="EMBL/GenBank/DDBJ databases">
        <title>Genomic Encyclopedia of Type Strains, Phase IV (KMG-IV): sequencing the most valuable type-strain genomes for metagenomic binning, comparative biology and taxonomic classification.</title>
        <authorList>
            <person name="Goeker M."/>
        </authorList>
    </citation>
    <scope>NUCLEOTIDE SEQUENCE [LARGE SCALE GENOMIC DNA]</scope>
    <source>
        <strain evidence="7 8">DSM 101599</strain>
    </source>
</reference>
<dbReference type="InterPro" id="IPR014729">
    <property type="entry name" value="Rossmann-like_a/b/a_fold"/>
</dbReference>
<keyword evidence="4" id="KW-0274">FAD</keyword>
<evidence type="ECO:0000313" key="8">
    <source>
        <dbReference type="Proteomes" id="UP000745859"/>
    </source>
</evidence>
<dbReference type="InterPro" id="IPR036155">
    <property type="entry name" value="Crypto/Photolyase_N_sf"/>
</dbReference>
<dbReference type="PROSITE" id="PS00394">
    <property type="entry name" value="DNA_PHOTOLYASES_1_1"/>
    <property type="match status" value="1"/>
</dbReference>
<dbReference type="PANTHER" id="PTHR11455:SF9">
    <property type="entry name" value="CRYPTOCHROME CIRCADIAN CLOCK 5 ISOFORM X1"/>
    <property type="match status" value="1"/>
</dbReference>
<evidence type="ECO:0000256" key="1">
    <source>
        <dbReference type="ARBA" id="ARBA00001932"/>
    </source>
</evidence>
<organism evidence="7 8">
    <name type="scientific">Wenyingzhuangia heitensis</name>
    <dbReference type="NCBI Taxonomy" id="1487859"/>
    <lineage>
        <taxon>Bacteria</taxon>
        <taxon>Pseudomonadati</taxon>
        <taxon>Bacteroidota</taxon>
        <taxon>Flavobacteriia</taxon>
        <taxon>Flavobacteriales</taxon>
        <taxon>Flavobacteriaceae</taxon>
        <taxon>Wenyingzhuangia</taxon>
    </lineage>
</organism>
<dbReference type="Pfam" id="PF03441">
    <property type="entry name" value="FAD_binding_7"/>
    <property type="match status" value="1"/>
</dbReference>
<dbReference type="EC" id="4.1.99.3" evidence="7"/>
<comment type="cofactor">
    <cofactor evidence="1">
        <name>(6R)-5,10-methylene-5,6,7,8-tetrahydrofolate</name>
        <dbReference type="ChEBI" id="CHEBI:15636"/>
    </cofactor>
</comment>
<dbReference type="GO" id="GO:0003904">
    <property type="term" value="F:deoxyribodipyrimidine photo-lyase activity"/>
    <property type="evidence" value="ECO:0007669"/>
    <property type="project" value="UniProtKB-EC"/>
</dbReference>
<protein>
    <submittedName>
        <fullName evidence="7">Deoxyribodipyrimidine photo-lyase</fullName>
        <ecNumber evidence="7">4.1.99.3</ecNumber>
    </submittedName>
</protein>
<dbReference type="InterPro" id="IPR002081">
    <property type="entry name" value="Cryptochrome/DNA_photolyase_1"/>
</dbReference>
<keyword evidence="7" id="KW-0456">Lyase</keyword>
<dbReference type="Pfam" id="PF00875">
    <property type="entry name" value="DNA_photolyase"/>
    <property type="match status" value="1"/>
</dbReference>
<accession>A0ABX0U7D2</accession>